<keyword evidence="2" id="KW-1185">Reference proteome</keyword>
<dbReference type="RefSeq" id="WP_202954726.1">
    <property type="nucleotide sequence ID" value="NZ_JAPCID010000001.1"/>
</dbReference>
<organism evidence="1 2">
    <name type="scientific">Solirubrobacter deserti</name>
    <dbReference type="NCBI Taxonomy" id="2282478"/>
    <lineage>
        <taxon>Bacteria</taxon>
        <taxon>Bacillati</taxon>
        <taxon>Actinomycetota</taxon>
        <taxon>Thermoleophilia</taxon>
        <taxon>Solirubrobacterales</taxon>
        <taxon>Solirubrobacteraceae</taxon>
        <taxon>Solirubrobacter</taxon>
    </lineage>
</organism>
<evidence type="ECO:0008006" key="3">
    <source>
        <dbReference type="Google" id="ProtNLM"/>
    </source>
</evidence>
<evidence type="ECO:0000313" key="2">
    <source>
        <dbReference type="Proteomes" id="UP001147700"/>
    </source>
</evidence>
<accession>A0ABT4RBT0</accession>
<reference evidence="1" key="1">
    <citation type="submission" date="2022-10" db="EMBL/GenBank/DDBJ databases">
        <title>The WGS of Solirubrobacter sp. CPCC 204708.</title>
        <authorList>
            <person name="Jiang Z."/>
        </authorList>
    </citation>
    <scope>NUCLEOTIDE SEQUENCE</scope>
    <source>
        <strain evidence="1">CPCC 204708</strain>
    </source>
</reference>
<dbReference type="EMBL" id="JAPCID010000001">
    <property type="protein sequence ID" value="MDA0135986.1"/>
    <property type="molecule type" value="Genomic_DNA"/>
</dbReference>
<evidence type="ECO:0000313" key="1">
    <source>
        <dbReference type="EMBL" id="MDA0135986.1"/>
    </source>
</evidence>
<name>A0ABT4RBT0_9ACTN</name>
<comment type="caution">
    <text evidence="1">The sequence shown here is derived from an EMBL/GenBank/DDBJ whole genome shotgun (WGS) entry which is preliminary data.</text>
</comment>
<protein>
    <recommendedName>
        <fullName evidence="3">DUF4177 domain-containing protein</fullName>
    </recommendedName>
</protein>
<proteinExistence type="predicted"/>
<gene>
    <name evidence="1" type="ORF">OJ962_00640</name>
</gene>
<dbReference type="Proteomes" id="UP001147700">
    <property type="component" value="Unassembled WGS sequence"/>
</dbReference>
<sequence length="222" mass="24745">MRYGFFLIERVPREWVELPDGSTVEAPIGEGEARIKAWWEANHATPPEAAPEDQAEWDARLEAFRAATTIDEVEGTRGFSTEPVKITRITFPDGHVDERALGGTPEEKIRRRFTAENPPPGGSPVRLEYDAWRAASGLQPQTVTGWAAELVDGTERTDVEIRAHRWTQGFPAAEVAEALNRFAADGWRVLHVSEDRGLYSGPHAQSDAFVTRARYLLGREPA</sequence>